<evidence type="ECO:0000256" key="1">
    <source>
        <dbReference type="ARBA" id="ARBA00005901"/>
    </source>
</evidence>
<accession>A0A7J6M7Z2</accession>
<reference evidence="6 7" key="1">
    <citation type="submission" date="2020-04" db="EMBL/GenBank/DDBJ databases">
        <title>Perkinsus olseni comparative genomics.</title>
        <authorList>
            <person name="Bogema D.R."/>
        </authorList>
    </citation>
    <scope>NUCLEOTIDE SEQUENCE [LARGE SCALE GENOMIC DNA]</scope>
    <source>
        <strain evidence="4">ATCC PRA-179</strain>
        <strain evidence="5">ATCC PRA-31</strain>
    </source>
</reference>
<dbReference type="EMBL" id="JABANN010000051">
    <property type="protein sequence ID" value="KAF4673415.1"/>
    <property type="molecule type" value="Genomic_DNA"/>
</dbReference>
<dbReference type="GO" id="GO:0046961">
    <property type="term" value="F:proton-transporting ATPase activity, rotational mechanism"/>
    <property type="evidence" value="ECO:0007669"/>
    <property type="project" value="InterPro"/>
</dbReference>
<sequence length="223" mass="25105">MDAAEAQKQIQQMVNFILNEAKDKSEEIEAKAMEDFNIEKLKLVQQMKEKVRKEYAQKAKKIETQRAIARSTGINRSRLQKIGERDAMLHKAVDEAIAELSAYSKTPAYKTTVTNLMVQGCFSLLEPEVTVRCRQEDMALVESVIPEAQKIYTTEVAKQAKGTTKTVVLKLDKQNPLKGKGGGVVLSCNDGKIRVDNTLDARLRQLEEKDKPNLRKVLFPVQA</sequence>
<dbReference type="SUPFAM" id="SSF160527">
    <property type="entry name" value="V-type ATPase subunit E-like"/>
    <property type="match status" value="1"/>
</dbReference>
<dbReference type="PANTHER" id="PTHR45715">
    <property type="entry name" value="ATPASE H+-TRANSPORTING V1 SUBUNIT E1A-RELATED"/>
    <property type="match status" value="1"/>
</dbReference>
<protein>
    <submittedName>
        <fullName evidence="4">V-ATPase V1 sector subunit E</fullName>
    </submittedName>
</protein>
<evidence type="ECO:0000256" key="3">
    <source>
        <dbReference type="ARBA" id="ARBA00023065"/>
    </source>
</evidence>
<comment type="similarity">
    <text evidence="1">Belongs to the V-ATPase E subunit family.</text>
</comment>
<name>A0A7J6M7Z2_PEROL</name>
<dbReference type="InterPro" id="IPR002842">
    <property type="entry name" value="ATPase_V1_Esu"/>
</dbReference>
<dbReference type="GO" id="GO:0033178">
    <property type="term" value="C:proton-transporting two-sector ATPase complex, catalytic domain"/>
    <property type="evidence" value="ECO:0007669"/>
    <property type="project" value="InterPro"/>
</dbReference>
<proteinExistence type="inferred from homology"/>
<dbReference type="InterPro" id="IPR038495">
    <property type="entry name" value="ATPase_E_C"/>
</dbReference>
<dbReference type="Gene3D" id="3.30.2320.30">
    <property type="entry name" value="ATP synthase, E subunit, C-terminal"/>
    <property type="match status" value="1"/>
</dbReference>
<evidence type="ECO:0000313" key="4">
    <source>
        <dbReference type="EMBL" id="KAF4667692.1"/>
    </source>
</evidence>
<dbReference type="OrthoDB" id="10263003at2759"/>
<comment type="caution">
    <text evidence="4">The sequence shown here is derived from an EMBL/GenBank/DDBJ whole genome shotgun (WGS) entry which is preliminary data.</text>
</comment>
<evidence type="ECO:0000256" key="2">
    <source>
        <dbReference type="ARBA" id="ARBA00022448"/>
    </source>
</evidence>
<evidence type="ECO:0000313" key="6">
    <source>
        <dbReference type="Proteomes" id="UP000570595"/>
    </source>
</evidence>
<dbReference type="Pfam" id="PF01991">
    <property type="entry name" value="vATP-synt_E"/>
    <property type="match status" value="1"/>
</dbReference>
<keyword evidence="2" id="KW-0813">Transport</keyword>
<dbReference type="Proteomes" id="UP000570595">
    <property type="component" value="Unassembled WGS sequence"/>
</dbReference>
<dbReference type="Proteomes" id="UP000572268">
    <property type="component" value="Unassembled WGS sequence"/>
</dbReference>
<dbReference type="Gene3D" id="6.10.250.1620">
    <property type="match status" value="1"/>
</dbReference>
<dbReference type="AlphaFoldDB" id="A0A7J6M7Z2"/>
<organism evidence="4 6">
    <name type="scientific">Perkinsus olseni</name>
    <name type="common">Perkinsus atlanticus</name>
    <dbReference type="NCBI Taxonomy" id="32597"/>
    <lineage>
        <taxon>Eukaryota</taxon>
        <taxon>Sar</taxon>
        <taxon>Alveolata</taxon>
        <taxon>Perkinsozoa</taxon>
        <taxon>Perkinsea</taxon>
        <taxon>Perkinsida</taxon>
        <taxon>Perkinsidae</taxon>
        <taxon>Perkinsus</taxon>
    </lineage>
</organism>
<keyword evidence="3" id="KW-0406">Ion transport</keyword>
<evidence type="ECO:0000313" key="5">
    <source>
        <dbReference type="EMBL" id="KAF4673415.1"/>
    </source>
</evidence>
<evidence type="ECO:0000313" key="7">
    <source>
        <dbReference type="Proteomes" id="UP000572268"/>
    </source>
</evidence>
<dbReference type="EMBL" id="JABAHT010000050">
    <property type="protein sequence ID" value="KAF4667692.1"/>
    <property type="molecule type" value="Genomic_DNA"/>
</dbReference>
<gene>
    <name evidence="4" type="primary">VMA4</name>
    <name evidence="5" type="ORF">FOL46_007331</name>
    <name evidence="4" type="ORF">FOZ61_007941</name>
</gene>